<reference evidence="5" key="2">
    <citation type="journal article" date="2008" name="Nucleic Acids Res.">
        <title>The rice annotation project database (RAP-DB): 2008 update.</title>
        <authorList>
            <consortium name="The rice annotation project (RAP)"/>
        </authorList>
    </citation>
    <scope>GENOME REANNOTATION</scope>
    <source>
        <strain evidence="5">cv. Nipponbare</strain>
    </source>
</reference>
<evidence type="ECO:0000313" key="4">
    <source>
        <dbReference type="EMBL" id="BAF18001.1"/>
    </source>
</evidence>
<organism evidence="4 5">
    <name type="scientific">Oryza sativa subsp. japonica</name>
    <name type="common">Rice</name>
    <dbReference type="NCBI Taxonomy" id="39947"/>
    <lineage>
        <taxon>Eukaryota</taxon>
        <taxon>Viridiplantae</taxon>
        <taxon>Streptophyta</taxon>
        <taxon>Embryophyta</taxon>
        <taxon>Tracheophyta</taxon>
        <taxon>Spermatophyta</taxon>
        <taxon>Magnoliopsida</taxon>
        <taxon>Liliopsida</taxon>
        <taxon>Poales</taxon>
        <taxon>Poaceae</taxon>
        <taxon>BOP clade</taxon>
        <taxon>Oryzoideae</taxon>
        <taxon>Oryzeae</taxon>
        <taxon>Oryzinae</taxon>
        <taxon>Oryza</taxon>
        <taxon>Oryza sativa</taxon>
    </lineage>
</organism>
<gene>
    <name evidence="4" type="ordered locus">Os05g0524100</name>
</gene>
<keyword evidence="2" id="KW-0539">Nucleus</keyword>
<feature type="region of interest" description="Disordered" evidence="3">
    <location>
        <begin position="75"/>
        <end position="94"/>
    </location>
</feature>
<name>A0A0P0WQ24_ORYSJ</name>
<dbReference type="PANTHER" id="PTHR33172">
    <property type="entry name" value="OS08G0516900 PROTEIN"/>
    <property type="match status" value="1"/>
</dbReference>
<evidence type="ECO:0000256" key="2">
    <source>
        <dbReference type="ARBA" id="ARBA00023242"/>
    </source>
</evidence>
<dbReference type="EMBL" id="AP008211">
    <property type="protein sequence ID" value="BAF18001.1"/>
    <property type="molecule type" value="Genomic_DNA"/>
</dbReference>
<feature type="region of interest" description="Disordered" evidence="3">
    <location>
        <begin position="34"/>
        <end position="56"/>
    </location>
</feature>
<dbReference type="Gramene" id="Os05t0524100-01">
    <property type="protein sequence ID" value="Os05t0524100-01"/>
    <property type="gene ID" value="Os05g0524100"/>
</dbReference>
<feature type="compositionally biased region" description="Gly residues" evidence="3">
    <location>
        <begin position="47"/>
        <end position="56"/>
    </location>
</feature>
<evidence type="ECO:0000256" key="1">
    <source>
        <dbReference type="ARBA" id="ARBA00004123"/>
    </source>
</evidence>
<dbReference type="GO" id="GO:0006950">
    <property type="term" value="P:response to stress"/>
    <property type="evidence" value="ECO:0007669"/>
    <property type="project" value="UniProtKB-ARBA"/>
</dbReference>
<evidence type="ECO:0000313" key="5">
    <source>
        <dbReference type="Proteomes" id="UP000000763"/>
    </source>
</evidence>
<dbReference type="KEGG" id="dosa:Os05g0524100"/>
<evidence type="ECO:0000256" key="3">
    <source>
        <dbReference type="SAM" id="MobiDB-lite"/>
    </source>
</evidence>
<accession>A0A0P0WQ24</accession>
<dbReference type="PANTHER" id="PTHR33172:SF99">
    <property type="entry name" value="COLD INDUCED PROTEIN-LIKE"/>
    <property type="match status" value="1"/>
</dbReference>
<proteinExistence type="predicted"/>
<comment type="subcellular location">
    <subcellularLocation>
        <location evidence="1">Nucleus</location>
    </subcellularLocation>
</comment>
<reference evidence="4 5" key="1">
    <citation type="journal article" date="2005" name="Nature">
        <title>The map-based sequence of the rice genome.</title>
        <authorList>
            <consortium name="International rice genome sequencing project (IRGSP)"/>
            <person name="Matsumoto T."/>
            <person name="Wu J."/>
            <person name="Kanamori H."/>
            <person name="Katayose Y."/>
            <person name="Fujisawa M."/>
            <person name="Namiki N."/>
            <person name="Mizuno H."/>
            <person name="Yamamoto K."/>
            <person name="Antonio B.A."/>
            <person name="Baba T."/>
            <person name="Sakata K."/>
            <person name="Nagamura Y."/>
            <person name="Aoki H."/>
            <person name="Arikawa K."/>
            <person name="Arita K."/>
            <person name="Bito T."/>
            <person name="Chiden Y."/>
            <person name="Fujitsuka N."/>
            <person name="Fukunaka R."/>
            <person name="Hamada M."/>
            <person name="Harada C."/>
            <person name="Hayashi A."/>
            <person name="Hijishita S."/>
            <person name="Honda M."/>
            <person name="Hosokawa S."/>
            <person name="Ichikawa Y."/>
            <person name="Idonuma A."/>
            <person name="Iijima M."/>
            <person name="Ikeda M."/>
            <person name="Ikeno M."/>
            <person name="Ito K."/>
            <person name="Ito S."/>
            <person name="Ito T."/>
            <person name="Ito Y."/>
            <person name="Ito Y."/>
            <person name="Iwabuchi A."/>
            <person name="Kamiya K."/>
            <person name="Karasawa W."/>
            <person name="Kurita K."/>
            <person name="Katagiri S."/>
            <person name="Kikuta A."/>
            <person name="Kobayashi H."/>
            <person name="Kobayashi N."/>
            <person name="Machita K."/>
            <person name="Maehara T."/>
            <person name="Masukawa M."/>
            <person name="Mizubayashi T."/>
            <person name="Mukai Y."/>
            <person name="Nagasaki H."/>
            <person name="Nagata Y."/>
            <person name="Naito S."/>
            <person name="Nakashima M."/>
            <person name="Nakama Y."/>
            <person name="Nakamichi Y."/>
            <person name="Nakamura M."/>
            <person name="Meguro A."/>
            <person name="Negishi M."/>
            <person name="Ohta I."/>
            <person name="Ohta T."/>
            <person name="Okamoto M."/>
            <person name="Ono N."/>
            <person name="Saji S."/>
            <person name="Sakaguchi M."/>
            <person name="Sakai K."/>
            <person name="Shibata M."/>
            <person name="Shimokawa T."/>
            <person name="Song J."/>
            <person name="Takazaki Y."/>
            <person name="Terasawa K."/>
            <person name="Tsugane M."/>
            <person name="Tsuji K."/>
            <person name="Ueda S."/>
            <person name="Waki K."/>
            <person name="Yamagata H."/>
            <person name="Yamamoto M."/>
            <person name="Yamamoto S."/>
            <person name="Yamane H."/>
            <person name="Yoshiki S."/>
            <person name="Yoshihara R."/>
            <person name="Yukawa K."/>
            <person name="Zhong H."/>
            <person name="Yano M."/>
            <person name="Yuan Q."/>
            <person name="Ouyang S."/>
            <person name="Liu J."/>
            <person name="Jones K.M."/>
            <person name="Gansberger K."/>
            <person name="Moffat K."/>
            <person name="Hill J."/>
            <person name="Bera J."/>
            <person name="Fadrosh D."/>
            <person name="Jin S."/>
            <person name="Johri S."/>
            <person name="Kim M."/>
            <person name="Overton L."/>
            <person name="Reardon M."/>
            <person name="Tsitrin T."/>
            <person name="Vuong H."/>
            <person name="Weaver B."/>
            <person name="Ciecko A."/>
            <person name="Tallon L."/>
            <person name="Jackson J."/>
            <person name="Pai G."/>
            <person name="Aken S.V."/>
            <person name="Utterback T."/>
            <person name="Reidmuller S."/>
            <person name="Feldblyum T."/>
            <person name="Hsiao J."/>
            <person name="Zismann V."/>
            <person name="Iobst S."/>
            <person name="de Vazeille A.R."/>
            <person name="Buell C.R."/>
            <person name="Ying K."/>
            <person name="Li Y."/>
            <person name="Lu T."/>
            <person name="Huang Y."/>
            <person name="Zhao Q."/>
            <person name="Feng Q."/>
            <person name="Zhang L."/>
            <person name="Zhu J."/>
            <person name="Weng Q."/>
            <person name="Mu J."/>
            <person name="Lu Y."/>
            <person name="Fan D."/>
            <person name="Liu Y."/>
            <person name="Guan J."/>
            <person name="Zhang Y."/>
            <person name="Yu S."/>
            <person name="Liu X."/>
            <person name="Zhang Y."/>
            <person name="Hong G."/>
            <person name="Han B."/>
            <person name="Choisne N."/>
            <person name="Demange N."/>
            <person name="Orjeda G."/>
            <person name="Samain S."/>
            <person name="Cattolico L."/>
            <person name="Pelletier E."/>
            <person name="Couloux A."/>
            <person name="Segurens B."/>
            <person name="Wincker P."/>
            <person name="D'Hont A."/>
            <person name="Scarpelli C."/>
            <person name="Weissenbach J."/>
            <person name="Salanoubat M."/>
            <person name="Quetier F."/>
            <person name="Yu Y."/>
            <person name="Kim H.R."/>
            <person name="Rambo T."/>
            <person name="Currie J."/>
            <person name="Collura K."/>
            <person name="Luo M."/>
            <person name="Yang T."/>
            <person name="Ammiraju J.S.S."/>
            <person name="Engler F."/>
            <person name="Soderlund C."/>
            <person name="Wing R.A."/>
            <person name="Palmer L.E."/>
            <person name="de la Bastide M."/>
            <person name="Spiegel L."/>
            <person name="Nascimento L."/>
            <person name="Zutavern T."/>
            <person name="O'Shaughnessy A."/>
            <person name="Dike S."/>
            <person name="Dedhia N."/>
            <person name="Preston R."/>
            <person name="Balija V."/>
            <person name="McCombie W.R."/>
            <person name="Chow T."/>
            <person name="Chen H."/>
            <person name="Chung M."/>
            <person name="Chen C."/>
            <person name="Shaw J."/>
            <person name="Wu H."/>
            <person name="Hsiao K."/>
            <person name="Chao Y."/>
            <person name="Chu M."/>
            <person name="Cheng C."/>
            <person name="Hour A."/>
            <person name="Lee P."/>
            <person name="Lin S."/>
            <person name="Lin Y."/>
            <person name="Liou J."/>
            <person name="Liu S."/>
            <person name="Hsing Y."/>
            <person name="Raghuvanshi S."/>
            <person name="Mohanty A."/>
            <person name="Bharti A.K."/>
            <person name="Gaur A."/>
            <person name="Gupta V."/>
            <person name="Kumar D."/>
            <person name="Ravi V."/>
            <person name="Vij S."/>
            <person name="Kapur A."/>
            <person name="Khurana P."/>
            <person name="Khurana P."/>
            <person name="Khurana J.P."/>
            <person name="Tyagi A.K."/>
            <person name="Gaikwad K."/>
            <person name="Singh A."/>
            <person name="Dalal V."/>
            <person name="Srivastava S."/>
            <person name="Dixit A."/>
            <person name="Pal A.K."/>
            <person name="Ghazi I.A."/>
            <person name="Yadav M."/>
            <person name="Pandit A."/>
            <person name="Bhargava A."/>
            <person name="Sureshbabu K."/>
            <person name="Batra K."/>
            <person name="Sharma T.R."/>
            <person name="Mohapatra T."/>
            <person name="Singh N.K."/>
            <person name="Messing J."/>
            <person name="Nelson A.B."/>
            <person name="Fuks G."/>
            <person name="Kavchok S."/>
            <person name="Keizer G."/>
            <person name="Linton E."/>
            <person name="Llaca V."/>
            <person name="Song R."/>
            <person name="Tanyolac B."/>
            <person name="Young S."/>
            <person name="Ho-Il K."/>
            <person name="Hahn J.H."/>
            <person name="Sangsakoo G."/>
            <person name="Vanavichit A."/>
            <person name="de Mattos Luiz.A.T."/>
            <person name="Zimmer P.D."/>
            <person name="Malone G."/>
            <person name="Dellagostin O."/>
            <person name="de Oliveira A.C."/>
            <person name="Bevan M."/>
            <person name="Bancroft I."/>
            <person name="Minx P."/>
            <person name="Cordum H."/>
            <person name="Wilson R."/>
            <person name="Cheng Z."/>
            <person name="Jin W."/>
            <person name="Jiang J."/>
            <person name="Leong S.A."/>
            <person name="Iwama H."/>
            <person name="Gojobori T."/>
            <person name="Itoh T."/>
            <person name="Niimura Y."/>
            <person name="Fujii Y."/>
            <person name="Habara T."/>
            <person name="Sakai H."/>
            <person name="Sato Y."/>
            <person name="Wilson G."/>
            <person name="Kumar K."/>
            <person name="McCouch S."/>
            <person name="Juretic N."/>
            <person name="Hoen D."/>
            <person name="Wright S."/>
            <person name="Bruskiewich R."/>
            <person name="Bureau T."/>
            <person name="Miyao A."/>
            <person name="Hirochika H."/>
            <person name="Nishikawa T."/>
            <person name="Kadowaki K."/>
            <person name="Sugiura M."/>
            <person name="Burr B."/>
            <person name="Sasaki T."/>
        </authorList>
    </citation>
    <scope>NUCLEOTIDE SEQUENCE [LARGE SCALE GENOMIC DNA]</scope>
    <source>
        <strain evidence="5">cv. Nipponbare</strain>
    </source>
</reference>
<dbReference type="AlphaFoldDB" id="A0A0P0WQ24"/>
<feature type="compositionally biased region" description="Gly residues" evidence="3">
    <location>
        <begin position="76"/>
        <end position="93"/>
    </location>
</feature>
<sequence length="240" mass="25959">QRPAPSERQPPPPEQLRFQLLFRAVFCWGDRVRRRDEQQQARRGRSGGDVRGGGGRRAVRGVVVGVRRRVGRRWGRGGPVLGGRRGGGGGVGPDGAPPVRAAAAAAVELGQHLRHVVHDGAAPSQVSTRRETLDSIQKSQLFCPVCSPSKNTVLICRKGLSRYYEGKSQSFACMSEVRCLEDLRKKEKPYKSKIKSCNSYAALGGIAKTQSSSSCANLSMMGAGGFRAPPIPVNKNGYHQ</sequence>
<dbReference type="Proteomes" id="UP000000763">
    <property type="component" value="Chromosome 5"/>
</dbReference>
<dbReference type="InterPro" id="IPR051992">
    <property type="entry name" value="OxStress_Response_Reg"/>
</dbReference>
<feature type="non-terminal residue" evidence="4">
    <location>
        <position position="1"/>
    </location>
</feature>
<dbReference type="GO" id="GO:0005634">
    <property type="term" value="C:nucleus"/>
    <property type="evidence" value="ECO:0007669"/>
    <property type="project" value="UniProtKB-SubCell"/>
</dbReference>
<protein>
    <submittedName>
        <fullName evidence="4">Os05g0524100 protein</fullName>
    </submittedName>
</protein>